<evidence type="ECO:0000313" key="6">
    <source>
        <dbReference type="EMBL" id="AYO29518.1"/>
    </source>
</evidence>
<dbReference type="EMBL" id="CP033169">
    <property type="protein sequence ID" value="AYO29518.1"/>
    <property type="molecule type" value="Genomic_DNA"/>
</dbReference>
<dbReference type="Gene3D" id="2.40.420.20">
    <property type="match status" value="1"/>
</dbReference>
<dbReference type="PANTHER" id="PTHR30469">
    <property type="entry name" value="MULTIDRUG RESISTANCE PROTEIN MDTA"/>
    <property type="match status" value="1"/>
</dbReference>
<dbReference type="GO" id="GO:0015562">
    <property type="term" value="F:efflux transmembrane transporter activity"/>
    <property type="evidence" value="ECO:0007669"/>
    <property type="project" value="TreeGrafter"/>
</dbReference>
<evidence type="ECO:0000259" key="5">
    <source>
        <dbReference type="Pfam" id="PF25989"/>
    </source>
</evidence>
<dbReference type="Pfam" id="PF25881">
    <property type="entry name" value="HH_YBHG"/>
    <property type="match status" value="1"/>
</dbReference>
<dbReference type="InterPro" id="IPR006143">
    <property type="entry name" value="RND_pump_MFP"/>
</dbReference>
<evidence type="ECO:0000256" key="2">
    <source>
        <dbReference type="SAM" id="Coils"/>
    </source>
</evidence>
<gene>
    <name evidence="6" type="ORF">D2962_01870</name>
</gene>
<sequence length="418" mass="44963">MQVKNRKMAYILLILMAVIIFSGCGQKPTATSEPEKVVAVRTAFSKVEDLAEYQSFPGKVQAAGEVSLSAKMGGKVEDILVKEGQEVKKGQVLIKLEQKDVESQVNQAQAAYNAASAQLDSLKNGQLPQQIAQLESAFNQAQANFKNAEENYNRMKNLLEQGAVSKQQFEGAELQYKVAKEQFESARTQLTLTKEKTAPESIFAAEAQVNQAKAALSAARAALDNTLITAPIDGTVGFINARVGQMLSPGMTVVTVGDLKKAEIEINVTEDRISALHIGQEAEVTVDSAGIPGIKGQIVSISPYKDPRTQVYPVKILVSNDSGLLKSGMFARVKLIVGFHQKVVTVPEDAVVSYDGNRLVYTVEKNVAKARQVETGAASMGKIIITKGLSAGQQIVVEGQDLLQDGVKVSVENRGDVK</sequence>
<dbReference type="AlphaFoldDB" id="A0A3G2R328"/>
<keyword evidence="2" id="KW-0175">Coiled coil</keyword>
<protein>
    <submittedName>
        <fullName evidence="6">Efflux RND transporter periplasmic adaptor subunit</fullName>
    </submittedName>
</protein>
<feature type="coiled-coil region" evidence="2">
    <location>
        <begin position="98"/>
        <end position="189"/>
    </location>
</feature>
<reference evidence="6 7" key="1">
    <citation type="submission" date="2018-10" db="EMBL/GenBank/DDBJ databases">
        <authorList>
            <person name="Zhang X."/>
        </authorList>
    </citation>
    <scope>NUCLEOTIDE SEQUENCE [LARGE SCALE GENOMIC DNA]</scope>
    <source>
        <strain evidence="6 7">SK-G1</strain>
    </source>
</reference>
<feature type="domain" description="CusB-like beta-barrel" evidence="4">
    <location>
        <begin position="264"/>
        <end position="335"/>
    </location>
</feature>
<comment type="similarity">
    <text evidence="1">Belongs to the membrane fusion protein (MFP) (TC 8.A.1) family.</text>
</comment>
<organism evidence="6 7">
    <name type="scientific">Biomaibacter acetigenes</name>
    <dbReference type="NCBI Taxonomy" id="2316383"/>
    <lineage>
        <taxon>Bacteria</taxon>
        <taxon>Bacillati</taxon>
        <taxon>Bacillota</taxon>
        <taxon>Clostridia</taxon>
        <taxon>Thermosediminibacterales</taxon>
        <taxon>Tepidanaerobacteraceae</taxon>
        <taxon>Biomaibacter</taxon>
    </lineage>
</organism>
<dbReference type="PROSITE" id="PS51257">
    <property type="entry name" value="PROKAR_LIPOPROTEIN"/>
    <property type="match status" value="1"/>
</dbReference>
<feature type="domain" description="YknX-like C-terminal permuted SH3-like" evidence="5">
    <location>
        <begin position="343"/>
        <end position="411"/>
    </location>
</feature>
<dbReference type="InterPro" id="IPR058792">
    <property type="entry name" value="Beta-barrel_RND_2"/>
</dbReference>
<dbReference type="NCBIfam" id="TIGR01730">
    <property type="entry name" value="RND_mfp"/>
    <property type="match status" value="1"/>
</dbReference>
<dbReference type="Pfam" id="PF25954">
    <property type="entry name" value="Beta-barrel_RND_2"/>
    <property type="match status" value="1"/>
</dbReference>
<dbReference type="InterPro" id="IPR058637">
    <property type="entry name" value="YknX-like_C"/>
</dbReference>
<dbReference type="Gene3D" id="1.10.287.470">
    <property type="entry name" value="Helix hairpin bin"/>
    <property type="match status" value="2"/>
</dbReference>
<accession>A0A3G2R328</accession>
<dbReference type="Pfam" id="PF25989">
    <property type="entry name" value="YknX_C"/>
    <property type="match status" value="1"/>
</dbReference>
<dbReference type="FunFam" id="2.40.30.170:FF:000010">
    <property type="entry name" value="Efflux RND transporter periplasmic adaptor subunit"/>
    <property type="match status" value="1"/>
</dbReference>
<dbReference type="Proteomes" id="UP000280960">
    <property type="component" value="Chromosome"/>
</dbReference>
<evidence type="ECO:0000259" key="3">
    <source>
        <dbReference type="Pfam" id="PF25881"/>
    </source>
</evidence>
<dbReference type="Gene3D" id="2.40.50.100">
    <property type="match status" value="2"/>
</dbReference>
<keyword evidence="7" id="KW-1185">Reference proteome</keyword>
<name>A0A3G2R328_9FIRM</name>
<feature type="domain" description="YbhG-like alpha-helical hairpin" evidence="3">
    <location>
        <begin position="96"/>
        <end position="225"/>
    </location>
</feature>
<dbReference type="GO" id="GO:1990281">
    <property type="term" value="C:efflux pump complex"/>
    <property type="evidence" value="ECO:0007669"/>
    <property type="project" value="TreeGrafter"/>
</dbReference>
<dbReference type="Gene3D" id="2.40.30.170">
    <property type="match status" value="1"/>
</dbReference>
<proteinExistence type="inferred from homology"/>
<dbReference type="KEGG" id="bacg:D2962_01870"/>
<evidence type="ECO:0000256" key="1">
    <source>
        <dbReference type="ARBA" id="ARBA00009477"/>
    </source>
</evidence>
<evidence type="ECO:0000259" key="4">
    <source>
        <dbReference type="Pfam" id="PF25954"/>
    </source>
</evidence>
<dbReference type="InterPro" id="IPR059052">
    <property type="entry name" value="HH_YbhG-like"/>
</dbReference>
<dbReference type="SUPFAM" id="SSF111369">
    <property type="entry name" value="HlyD-like secretion proteins"/>
    <property type="match status" value="3"/>
</dbReference>
<evidence type="ECO:0000313" key="7">
    <source>
        <dbReference type="Proteomes" id="UP000280960"/>
    </source>
</evidence>
<dbReference type="RefSeq" id="WP_122013933.1">
    <property type="nucleotide sequence ID" value="NZ_CP033169.1"/>
</dbReference>